<evidence type="ECO:0000256" key="5">
    <source>
        <dbReference type="ARBA" id="ARBA00022989"/>
    </source>
</evidence>
<dbReference type="GeneID" id="60587642"/>
<accession>A0A7T3FZX6</accession>
<evidence type="ECO:0000256" key="1">
    <source>
        <dbReference type="ARBA" id="ARBA00004651"/>
    </source>
</evidence>
<dbReference type="SUPFAM" id="SSF161098">
    <property type="entry name" value="MetI-like"/>
    <property type="match status" value="1"/>
</dbReference>
<keyword evidence="4 7" id="KW-0812">Transmembrane</keyword>
<dbReference type="Pfam" id="PF00528">
    <property type="entry name" value="BPD_transp_1"/>
    <property type="match status" value="1"/>
</dbReference>
<dbReference type="GO" id="GO:0005886">
    <property type="term" value="C:plasma membrane"/>
    <property type="evidence" value="ECO:0007669"/>
    <property type="project" value="UniProtKB-SubCell"/>
</dbReference>
<dbReference type="Proteomes" id="UP000595001">
    <property type="component" value="Chromosome"/>
</dbReference>
<keyword evidence="5 7" id="KW-1133">Transmembrane helix</keyword>
<dbReference type="RefSeq" id="WP_198062596.1">
    <property type="nucleotide sequence ID" value="NZ_CP065856.1"/>
</dbReference>
<comment type="subcellular location">
    <subcellularLocation>
        <location evidence="1 7">Cell membrane</location>
        <topology evidence="1 7">Multi-pass membrane protein</topology>
    </subcellularLocation>
</comment>
<gene>
    <name evidence="10" type="ORF">I7X12_04075</name>
</gene>
<feature type="transmembrane region" description="Helical" evidence="7">
    <location>
        <begin position="162"/>
        <end position="181"/>
    </location>
</feature>
<evidence type="ECO:0000256" key="7">
    <source>
        <dbReference type="RuleBase" id="RU363032"/>
    </source>
</evidence>
<dbReference type="OrthoDB" id="312811at2157"/>
<comment type="similarity">
    <text evidence="7">Belongs to the binding-protein-dependent transport system permease family.</text>
</comment>
<protein>
    <submittedName>
        <fullName evidence="10">ABC transporter permease</fullName>
    </submittedName>
</protein>
<sequence length="485" mass="52618">MHSNHSDHDDSTDTTAAVEPTLQRLRDHPRPALVWTGVATVLFALEFGAVASLVSELWQALGFGVQSSGLVERANAIPTLTSRDLITNSGHFDGDRWVGTFAGLEPRTAWVLRVAIVYAYAVAVVGWCWVGYRRYRRHYRPAEWTPFDDIVDRLRRHRWGQFGMVVVFLFLVLAVFAPTLGTTTVDQNINNPFGHQIEYYDAETGSVESTTVGAANRQTQSRGIPDRNVGPLSYDQYGRYHPFGTLPSGKDLFTFLAAGARVSLVISLLAVGLASVIAVSFALLSAYYKGLVDLVFVIGSDSVMSLPQLLLLMLLSVLFSDTWIGQLYSGGILLALIYGATSWPFLWRALRGPALQVGDEEWIDAARSYGQRPITTMRRHMFPYVTGYLLVYGSMSLGGAIIAIAGLSFLGLGISPPTPEWGRAVDAGQQYVASQSWHISLIPGLLITLVVTGFNALGDGIRDAIDPQAESGSTDSQGAAVGGGA</sequence>
<feature type="transmembrane region" description="Helical" evidence="7">
    <location>
        <begin position="387"/>
        <end position="415"/>
    </location>
</feature>
<evidence type="ECO:0000313" key="10">
    <source>
        <dbReference type="EMBL" id="QPV63816.1"/>
    </source>
</evidence>
<evidence type="ECO:0000256" key="4">
    <source>
        <dbReference type="ARBA" id="ARBA00022692"/>
    </source>
</evidence>
<dbReference type="InterPro" id="IPR025966">
    <property type="entry name" value="OppC_N"/>
</dbReference>
<feature type="domain" description="ABC transmembrane type-1" evidence="9">
    <location>
        <begin position="260"/>
        <end position="458"/>
    </location>
</feature>
<keyword evidence="11" id="KW-1185">Reference proteome</keyword>
<keyword evidence="6 7" id="KW-0472">Membrane</keyword>
<dbReference type="InterPro" id="IPR035906">
    <property type="entry name" value="MetI-like_sf"/>
</dbReference>
<feature type="transmembrane region" description="Helical" evidence="7">
    <location>
        <begin position="291"/>
        <end position="315"/>
    </location>
</feature>
<dbReference type="AlphaFoldDB" id="A0A7T3FZX6"/>
<evidence type="ECO:0000256" key="8">
    <source>
        <dbReference type="SAM" id="MobiDB-lite"/>
    </source>
</evidence>
<proteinExistence type="inferred from homology"/>
<feature type="transmembrane region" description="Helical" evidence="7">
    <location>
        <begin position="32"/>
        <end position="54"/>
    </location>
</feature>
<reference evidence="10 11" key="1">
    <citation type="submission" date="2020-12" db="EMBL/GenBank/DDBJ databases">
        <title>Halosimplex halophilum sp. nov. and Halosimplex salinum sp. nov., two new members of the genus Halosimplex.</title>
        <authorList>
            <person name="Cui H.L."/>
        </authorList>
    </citation>
    <scope>NUCLEOTIDE SEQUENCE [LARGE SCALE GENOMIC DNA]</scope>
    <source>
        <strain evidence="10 11">YGH94</strain>
    </source>
</reference>
<dbReference type="Gene3D" id="1.10.3720.10">
    <property type="entry name" value="MetI-like"/>
    <property type="match status" value="1"/>
</dbReference>
<feature type="transmembrane region" description="Helical" evidence="7">
    <location>
        <begin position="435"/>
        <end position="457"/>
    </location>
</feature>
<keyword evidence="3" id="KW-1003">Cell membrane</keyword>
<dbReference type="InterPro" id="IPR000515">
    <property type="entry name" value="MetI-like"/>
</dbReference>
<evidence type="ECO:0000259" key="9">
    <source>
        <dbReference type="PROSITE" id="PS50928"/>
    </source>
</evidence>
<dbReference type="EMBL" id="CP065856">
    <property type="protein sequence ID" value="QPV63816.1"/>
    <property type="molecule type" value="Genomic_DNA"/>
</dbReference>
<feature type="transmembrane region" description="Helical" evidence="7">
    <location>
        <begin position="262"/>
        <end position="284"/>
    </location>
</feature>
<evidence type="ECO:0000256" key="2">
    <source>
        <dbReference type="ARBA" id="ARBA00022448"/>
    </source>
</evidence>
<dbReference type="PROSITE" id="PS50928">
    <property type="entry name" value="ABC_TM1"/>
    <property type="match status" value="1"/>
</dbReference>
<dbReference type="Pfam" id="PF12911">
    <property type="entry name" value="OppC_N"/>
    <property type="match status" value="1"/>
</dbReference>
<evidence type="ECO:0000313" key="11">
    <source>
        <dbReference type="Proteomes" id="UP000595001"/>
    </source>
</evidence>
<name>A0A7T3FZX6_9EURY</name>
<dbReference type="GO" id="GO:0055085">
    <property type="term" value="P:transmembrane transport"/>
    <property type="evidence" value="ECO:0007669"/>
    <property type="project" value="InterPro"/>
</dbReference>
<dbReference type="KEGG" id="hlt:I7X12_04075"/>
<dbReference type="PANTHER" id="PTHR43386:SF1">
    <property type="entry name" value="D,D-DIPEPTIDE TRANSPORT SYSTEM PERMEASE PROTEIN DDPC-RELATED"/>
    <property type="match status" value="1"/>
</dbReference>
<organism evidence="10 11">
    <name type="scientific">Halosimplex litoreum</name>
    <dbReference type="NCBI Taxonomy" id="1198301"/>
    <lineage>
        <taxon>Archaea</taxon>
        <taxon>Methanobacteriati</taxon>
        <taxon>Methanobacteriota</taxon>
        <taxon>Stenosarchaea group</taxon>
        <taxon>Halobacteria</taxon>
        <taxon>Halobacteriales</taxon>
        <taxon>Haloarculaceae</taxon>
        <taxon>Halosimplex</taxon>
    </lineage>
</organism>
<dbReference type="CDD" id="cd06261">
    <property type="entry name" value="TM_PBP2"/>
    <property type="match status" value="1"/>
</dbReference>
<keyword evidence="2 7" id="KW-0813">Transport</keyword>
<evidence type="ECO:0000256" key="3">
    <source>
        <dbReference type="ARBA" id="ARBA00022475"/>
    </source>
</evidence>
<dbReference type="InterPro" id="IPR050366">
    <property type="entry name" value="BP-dependent_transpt_permease"/>
</dbReference>
<feature type="transmembrane region" description="Helical" evidence="7">
    <location>
        <begin position="327"/>
        <end position="346"/>
    </location>
</feature>
<evidence type="ECO:0000256" key="6">
    <source>
        <dbReference type="ARBA" id="ARBA00023136"/>
    </source>
</evidence>
<feature type="region of interest" description="Disordered" evidence="8">
    <location>
        <begin position="466"/>
        <end position="485"/>
    </location>
</feature>
<feature type="transmembrane region" description="Helical" evidence="7">
    <location>
        <begin position="110"/>
        <end position="130"/>
    </location>
</feature>
<dbReference type="PANTHER" id="PTHR43386">
    <property type="entry name" value="OLIGOPEPTIDE TRANSPORT SYSTEM PERMEASE PROTEIN APPC"/>
    <property type="match status" value="1"/>
</dbReference>